<dbReference type="AlphaFoldDB" id="A0A1A9RJ01"/>
<dbReference type="InterPro" id="IPR029063">
    <property type="entry name" value="SAM-dependent_MTases_sf"/>
</dbReference>
<dbReference type="SUPFAM" id="SSF53335">
    <property type="entry name" value="S-adenosyl-L-methionine-dependent methyltransferases"/>
    <property type="match status" value="1"/>
</dbReference>
<dbReference type="RefSeq" id="WP_064087016.1">
    <property type="nucleotide sequence ID" value="NZ_CAUTFU010000001.1"/>
</dbReference>
<dbReference type="PANTHER" id="PTHR42912">
    <property type="entry name" value="METHYLTRANSFERASE"/>
    <property type="match status" value="1"/>
</dbReference>
<dbReference type="CDD" id="cd02440">
    <property type="entry name" value="AdoMet_MTases"/>
    <property type="match status" value="1"/>
</dbReference>
<keyword evidence="2" id="KW-0489">Methyltransferase</keyword>
<comment type="caution">
    <text evidence="2">The sequence shown here is derived from an EMBL/GenBank/DDBJ whole genome shotgun (WGS) entry which is preliminary data.</text>
</comment>
<sequence>MLRTLKTIWHGLTAKGALFPHQLAFTLLIPLRNWALSPAELVRRLELQPQQRILEVGCGPGYFSPALARAVPQGSLVLADIQPEMLAKARQRLEKRHITNAEYHLCSGSSFPFARGSFHRIVLVTVLGEVADQAAYLAEFHRLLAPDGLLSISEAAGDADKLSRTELIQLLEQYGFSPVQQFGNDRNYTLNFGKTDLSLAETC</sequence>
<evidence type="ECO:0000313" key="3">
    <source>
        <dbReference type="Proteomes" id="UP000077589"/>
    </source>
</evidence>
<evidence type="ECO:0000313" key="2">
    <source>
        <dbReference type="EMBL" id="OAM18003.1"/>
    </source>
</evidence>
<accession>A0A1A9RJ01</accession>
<proteinExistence type="predicted"/>
<keyword evidence="2" id="KW-0808">Transferase</keyword>
<dbReference type="Gene3D" id="3.40.50.150">
    <property type="entry name" value="Vaccinia Virus protein VP39"/>
    <property type="match status" value="1"/>
</dbReference>
<gene>
    <name evidence="2" type="ORF">A7P90_08700</name>
</gene>
<dbReference type="InterPro" id="IPR050508">
    <property type="entry name" value="Methyltransf_Superfamily"/>
</dbReference>
<dbReference type="Proteomes" id="UP000077589">
    <property type="component" value="Unassembled WGS sequence"/>
</dbReference>
<dbReference type="OrthoDB" id="9760689at2"/>
<organism evidence="2 3">
    <name type="scientific">Eikenella corrodens</name>
    <dbReference type="NCBI Taxonomy" id="539"/>
    <lineage>
        <taxon>Bacteria</taxon>
        <taxon>Pseudomonadati</taxon>
        <taxon>Pseudomonadota</taxon>
        <taxon>Betaproteobacteria</taxon>
        <taxon>Neisseriales</taxon>
        <taxon>Neisseriaceae</taxon>
        <taxon>Eikenella</taxon>
    </lineage>
</organism>
<dbReference type="Pfam" id="PF13649">
    <property type="entry name" value="Methyltransf_25"/>
    <property type="match status" value="1"/>
</dbReference>
<dbReference type="InterPro" id="IPR041698">
    <property type="entry name" value="Methyltransf_25"/>
</dbReference>
<dbReference type="GO" id="GO:0032259">
    <property type="term" value="P:methylation"/>
    <property type="evidence" value="ECO:0007669"/>
    <property type="project" value="UniProtKB-KW"/>
</dbReference>
<name>A0A1A9RJ01_EIKCO</name>
<dbReference type="GO" id="GO:0008168">
    <property type="term" value="F:methyltransferase activity"/>
    <property type="evidence" value="ECO:0007669"/>
    <property type="project" value="UniProtKB-KW"/>
</dbReference>
<evidence type="ECO:0000259" key="1">
    <source>
        <dbReference type="Pfam" id="PF13649"/>
    </source>
</evidence>
<reference evidence="3" key="1">
    <citation type="submission" date="2016-05" db="EMBL/GenBank/DDBJ databases">
        <title>Draft genome of Corynebacterium afermentans subsp. afermentans LCDC 88199T.</title>
        <authorList>
            <person name="Bernier A.-M."/>
            <person name="Bernard K."/>
        </authorList>
    </citation>
    <scope>NUCLEOTIDE SEQUENCE [LARGE SCALE GENOMIC DNA]</scope>
    <source>
        <strain evidence="3">NML04-0072</strain>
    </source>
</reference>
<protein>
    <submittedName>
        <fullName evidence="2">Methyltransferase type 11</fullName>
    </submittedName>
</protein>
<feature type="domain" description="Methyltransferase" evidence="1">
    <location>
        <begin position="53"/>
        <end position="148"/>
    </location>
</feature>
<dbReference type="EMBL" id="LXSG01000035">
    <property type="protein sequence ID" value="OAM18003.1"/>
    <property type="molecule type" value="Genomic_DNA"/>
</dbReference>